<gene>
    <name evidence="2" type="ORF">GGQ01_002249</name>
</gene>
<dbReference type="SUPFAM" id="SSF46785">
    <property type="entry name" value="Winged helix' DNA-binding domain"/>
    <property type="match status" value="1"/>
</dbReference>
<dbReference type="InterPro" id="IPR012318">
    <property type="entry name" value="HTH_CRP"/>
</dbReference>
<dbReference type="EMBL" id="JANUBF010000014">
    <property type="protein sequence ID" value="MCS4037169.1"/>
    <property type="molecule type" value="Genomic_DNA"/>
</dbReference>
<evidence type="ECO:0000313" key="3">
    <source>
        <dbReference type="Proteomes" id="UP001155040"/>
    </source>
</evidence>
<organism evidence="2 3">
    <name type="scientific">Salinibacter ruber</name>
    <dbReference type="NCBI Taxonomy" id="146919"/>
    <lineage>
        <taxon>Bacteria</taxon>
        <taxon>Pseudomonadati</taxon>
        <taxon>Rhodothermota</taxon>
        <taxon>Rhodothermia</taxon>
        <taxon>Rhodothermales</taxon>
        <taxon>Salinibacteraceae</taxon>
        <taxon>Salinibacter</taxon>
    </lineage>
</organism>
<dbReference type="RefSeq" id="WP_183991331.1">
    <property type="nucleotide sequence ID" value="NZ_JACIFG010000012.1"/>
</dbReference>
<accession>A0A9X2UM36</accession>
<evidence type="ECO:0000259" key="1">
    <source>
        <dbReference type="PROSITE" id="PS51063"/>
    </source>
</evidence>
<dbReference type="SMART" id="SM00419">
    <property type="entry name" value="HTH_CRP"/>
    <property type="match status" value="1"/>
</dbReference>
<comment type="caution">
    <text evidence="2">The sequence shown here is derived from an EMBL/GenBank/DDBJ whole genome shotgun (WGS) entry which is preliminary data.</text>
</comment>
<dbReference type="AlphaFoldDB" id="A0A9X2UM36"/>
<protein>
    <submittedName>
        <fullName evidence="2">CRP-like cAMP-binding protein</fullName>
    </submittedName>
</protein>
<dbReference type="Gene3D" id="1.10.10.10">
    <property type="entry name" value="Winged helix-like DNA-binding domain superfamily/Winged helix DNA-binding domain"/>
    <property type="match status" value="1"/>
</dbReference>
<dbReference type="Proteomes" id="UP001155040">
    <property type="component" value="Unassembled WGS sequence"/>
</dbReference>
<dbReference type="GO" id="GO:0003677">
    <property type="term" value="F:DNA binding"/>
    <property type="evidence" value="ECO:0007669"/>
    <property type="project" value="InterPro"/>
</dbReference>
<dbReference type="InterPro" id="IPR036390">
    <property type="entry name" value="WH_DNA-bd_sf"/>
</dbReference>
<feature type="domain" description="HTH crp-type" evidence="1">
    <location>
        <begin position="1"/>
        <end position="72"/>
    </location>
</feature>
<reference evidence="2" key="1">
    <citation type="submission" date="2022-08" db="EMBL/GenBank/DDBJ databases">
        <title>Genomic Encyclopedia of Type Strains, Phase V (KMG-V): Genome sequencing to study the core and pangenomes of soil and plant-associated prokaryotes.</title>
        <authorList>
            <person name="Whitman W."/>
        </authorList>
    </citation>
    <scope>NUCLEOTIDE SEQUENCE</scope>
    <source>
        <strain evidence="2">SP3012</strain>
    </source>
</reference>
<dbReference type="Pfam" id="PF13545">
    <property type="entry name" value="HTH_Crp_2"/>
    <property type="match status" value="1"/>
</dbReference>
<evidence type="ECO:0000313" key="2">
    <source>
        <dbReference type="EMBL" id="MCS4037169.1"/>
    </source>
</evidence>
<dbReference type="PROSITE" id="PS51063">
    <property type="entry name" value="HTH_CRP_2"/>
    <property type="match status" value="1"/>
</dbReference>
<name>A0A9X2UM36_9BACT</name>
<dbReference type="GO" id="GO:0006355">
    <property type="term" value="P:regulation of DNA-templated transcription"/>
    <property type="evidence" value="ECO:0007669"/>
    <property type="project" value="InterPro"/>
</dbReference>
<proteinExistence type="predicted"/>
<dbReference type="InterPro" id="IPR036388">
    <property type="entry name" value="WH-like_DNA-bd_sf"/>
</dbReference>
<sequence length="81" mass="8977">MTERLARYLVEQVPTVLDNPPTVLTVELDIPKSVLAAELGTVPETLSRALRTLQDKDLIRTEDADIVLTDVRGLRHLVDSA</sequence>